<dbReference type="Gene3D" id="3.30.420.10">
    <property type="entry name" value="Ribonuclease H-like superfamily/Ribonuclease H"/>
    <property type="match status" value="1"/>
</dbReference>
<dbReference type="InterPro" id="IPR036397">
    <property type="entry name" value="RNaseH_sf"/>
</dbReference>
<sequence>MGSGWLSVQLRRQPFGWELSQWNCFLLALKSILIRRGIPDALAWTFCPDGIFSVKSFRKCLEEKGGLVISASCPMLWLGFVPPKIEIFFWQLLKGRILVREVLKNFGYPLLASTECPLLERETESMNHLFLQCTWSWKLWPEAMGWWGISSYSNNDLHGWIEGWPGLYVSKASQRTWFVLYFAVCWTIWENQNAVVFDGKEASFSMAIDSVKFRLALWFKNCGAGSNEDLTILLLDVKRWCVDKIRSKSKVLRPWSHPNDHDIVFNVDESSRGNPGLAGIGGVLRDVNEKVLCLFSSCVGLVDSNLAEVLAIHRACELISSNMYFIERNITILSDSKFAVSWINGDGFDHLNFVSVLYDIKQFLSSKITISIEFTDRSSNSLAYVLAKAGSGLQQERLEWGL</sequence>
<dbReference type="AlphaFoldDB" id="A0AAD9WZI0"/>
<name>A0AAD9WZI0_9ROSI</name>
<proteinExistence type="predicted"/>
<organism evidence="2 3">
    <name type="scientific">Dipteronia dyeriana</name>
    <dbReference type="NCBI Taxonomy" id="168575"/>
    <lineage>
        <taxon>Eukaryota</taxon>
        <taxon>Viridiplantae</taxon>
        <taxon>Streptophyta</taxon>
        <taxon>Embryophyta</taxon>
        <taxon>Tracheophyta</taxon>
        <taxon>Spermatophyta</taxon>
        <taxon>Magnoliopsida</taxon>
        <taxon>eudicotyledons</taxon>
        <taxon>Gunneridae</taxon>
        <taxon>Pentapetalae</taxon>
        <taxon>rosids</taxon>
        <taxon>malvids</taxon>
        <taxon>Sapindales</taxon>
        <taxon>Sapindaceae</taxon>
        <taxon>Hippocastanoideae</taxon>
        <taxon>Acereae</taxon>
        <taxon>Dipteronia</taxon>
    </lineage>
</organism>
<dbReference type="SUPFAM" id="SSF53098">
    <property type="entry name" value="Ribonuclease H-like"/>
    <property type="match status" value="1"/>
</dbReference>
<dbReference type="Pfam" id="PF13966">
    <property type="entry name" value="zf-RVT"/>
    <property type="match status" value="1"/>
</dbReference>
<dbReference type="InterPro" id="IPR026960">
    <property type="entry name" value="RVT-Znf"/>
</dbReference>
<comment type="caution">
    <text evidence="2">The sequence shown here is derived from an EMBL/GenBank/DDBJ whole genome shotgun (WGS) entry which is preliminary data.</text>
</comment>
<evidence type="ECO:0000259" key="1">
    <source>
        <dbReference type="PROSITE" id="PS50879"/>
    </source>
</evidence>
<dbReference type="InterPro" id="IPR012337">
    <property type="entry name" value="RNaseH-like_sf"/>
</dbReference>
<protein>
    <recommendedName>
        <fullName evidence="1">RNase H type-1 domain-containing protein</fullName>
    </recommendedName>
</protein>
<evidence type="ECO:0000313" key="2">
    <source>
        <dbReference type="EMBL" id="KAK2648318.1"/>
    </source>
</evidence>
<dbReference type="PROSITE" id="PS50879">
    <property type="entry name" value="RNASE_H_1"/>
    <property type="match status" value="1"/>
</dbReference>
<dbReference type="GO" id="GO:0003676">
    <property type="term" value="F:nucleic acid binding"/>
    <property type="evidence" value="ECO:0007669"/>
    <property type="project" value="InterPro"/>
</dbReference>
<dbReference type="Proteomes" id="UP001280121">
    <property type="component" value="Unassembled WGS sequence"/>
</dbReference>
<dbReference type="InterPro" id="IPR044730">
    <property type="entry name" value="RNase_H-like_dom_plant"/>
</dbReference>
<evidence type="ECO:0000313" key="3">
    <source>
        <dbReference type="Proteomes" id="UP001280121"/>
    </source>
</evidence>
<dbReference type="PANTHER" id="PTHR47723:SF22">
    <property type="entry name" value="RNASE H TYPE-1 DOMAIN-CONTAINING PROTEIN"/>
    <property type="match status" value="1"/>
</dbReference>
<accession>A0AAD9WZI0</accession>
<dbReference type="EMBL" id="JANJYI010000005">
    <property type="protein sequence ID" value="KAK2648318.1"/>
    <property type="molecule type" value="Genomic_DNA"/>
</dbReference>
<dbReference type="CDD" id="cd06222">
    <property type="entry name" value="RNase_H_like"/>
    <property type="match status" value="1"/>
</dbReference>
<dbReference type="PANTHER" id="PTHR47723">
    <property type="entry name" value="OS05G0353850 PROTEIN"/>
    <property type="match status" value="1"/>
</dbReference>
<dbReference type="InterPro" id="IPR053151">
    <property type="entry name" value="RNase_H-like"/>
</dbReference>
<dbReference type="GO" id="GO:0004523">
    <property type="term" value="F:RNA-DNA hybrid ribonuclease activity"/>
    <property type="evidence" value="ECO:0007669"/>
    <property type="project" value="InterPro"/>
</dbReference>
<dbReference type="InterPro" id="IPR002156">
    <property type="entry name" value="RNaseH_domain"/>
</dbReference>
<gene>
    <name evidence="2" type="ORF">Ddye_015807</name>
</gene>
<feature type="domain" description="RNase H type-1" evidence="1">
    <location>
        <begin position="259"/>
        <end position="392"/>
    </location>
</feature>
<dbReference type="Pfam" id="PF13456">
    <property type="entry name" value="RVT_3"/>
    <property type="match status" value="1"/>
</dbReference>
<reference evidence="2" key="1">
    <citation type="journal article" date="2023" name="Plant J.">
        <title>Genome sequences and population genomics provide insights into the demographic history, inbreeding, and mutation load of two 'living fossil' tree species of Dipteronia.</title>
        <authorList>
            <person name="Feng Y."/>
            <person name="Comes H.P."/>
            <person name="Chen J."/>
            <person name="Zhu S."/>
            <person name="Lu R."/>
            <person name="Zhang X."/>
            <person name="Li P."/>
            <person name="Qiu J."/>
            <person name="Olsen K.M."/>
            <person name="Qiu Y."/>
        </authorList>
    </citation>
    <scope>NUCLEOTIDE SEQUENCE</scope>
    <source>
        <strain evidence="2">KIB01</strain>
    </source>
</reference>
<keyword evidence="3" id="KW-1185">Reference proteome</keyword>